<proteinExistence type="predicted"/>
<sequence>TGPQRKLMKRAGRFHGVRNTALLGLVAALTFTGLQIRDRVVEANNDERAAGFVTALVNAEIEQVPGVVTALQDYRQWADPKLTNELEKHDEASNGRLKISLALLPSDPSQLPYLTNRLLNAEPEQVETIRSL</sequence>
<name>X1DAV2_9ZZZZ</name>
<dbReference type="AlphaFoldDB" id="X1DAV2"/>
<reference evidence="1" key="1">
    <citation type="journal article" date="2014" name="Front. Microbiol.">
        <title>High frequency of phylogenetically diverse reductive dehalogenase-homologous genes in deep subseafloor sedimentary metagenomes.</title>
        <authorList>
            <person name="Kawai M."/>
            <person name="Futagami T."/>
            <person name="Toyoda A."/>
            <person name="Takaki Y."/>
            <person name="Nishi S."/>
            <person name="Hori S."/>
            <person name="Arai W."/>
            <person name="Tsubouchi T."/>
            <person name="Morono Y."/>
            <person name="Uchiyama I."/>
            <person name="Ito T."/>
            <person name="Fujiyama A."/>
            <person name="Inagaki F."/>
            <person name="Takami H."/>
        </authorList>
    </citation>
    <scope>NUCLEOTIDE SEQUENCE</scope>
    <source>
        <strain evidence="1">Expedition CK06-06</strain>
    </source>
</reference>
<evidence type="ECO:0000313" key="1">
    <source>
        <dbReference type="EMBL" id="GAH05425.1"/>
    </source>
</evidence>
<feature type="non-terminal residue" evidence="1">
    <location>
        <position position="132"/>
    </location>
</feature>
<organism evidence="1">
    <name type="scientific">marine sediment metagenome</name>
    <dbReference type="NCBI Taxonomy" id="412755"/>
    <lineage>
        <taxon>unclassified sequences</taxon>
        <taxon>metagenomes</taxon>
        <taxon>ecological metagenomes</taxon>
    </lineage>
</organism>
<gene>
    <name evidence="1" type="ORF">S01H4_63665</name>
</gene>
<accession>X1DAV2</accession>
<feature type="non-terminal residue" evidence="1">
    <location>
        <position position="1"/>
    </location>
</feature>
<dbReference type="EMBL" id="BART01038359">
    <property type="protein sequence ID" value="GAH05425.1"/>
    <property type="molecule type" value="Genomic_DNA"/>
</dbReference>
<protein>
    <submittedName>
        <fullName evidence="1">Uncharacterized protein</fullName>
    </submittedName>
</protein>
<comment type="caution">
    <text evidence="1">The sequence shown here is derived from an EMBL/GenBank/DDBJ whole genome shotgun (WGS) entry which is preliminary data.</text>
</comment>